<dbReference type="Proteomes" id="UP000271974">
    <property type="component" value="Unassembled WGS sequence"/>
</dbReference>
<proteinExistence type="predicted"/>
<evidence type="ECO:0000256" key="1">
    <source>
        <dbReference type="SAM" id="SignalP"/>
    </source>
</evidence>
<evidence type="ECO:0000313" key="2">
    <source>
        <dbReference type="EMBL" id="RUS83804.1"/>
    </source>
</evidence>
<keyword evidence="1" id="KW-0732">Signal</keyword>
<accession>A0A3S0ZR04</accession>
<protein>
    <recommendedName>
        <fullName evidence="4">Lipocalin/cytosolic fatty-acid binding domain-containing protein</fullName>
    </recommendedName>
</protein>
<gene>
    <name evidence="2" type="ORF">EGW08_008462</name>
</gene>
<keyword evidence="3" id="KW-1185">Reference proteome</keyword>
<evidence type="ECO:0000313" key="3">
    <source>
        <dbReference type="Proteomes" id="UP000271974"/>
    </source>
</evidence>
<organism evidence="2 3">
    <name type="scientific">Elysia chlorotica</name>
    <name type="common">Eastern emerald elysia</name>
    <name type="synonym">Sea slug</name>
    <dbReference type="NCBI Taxonomy" id="188477"/>
    <lineage>
        <taxon>Eukaryota</taxon>
        <taxon>Metazoa</taxon>
        <taxon>Spiralia</taxon>
        <taxon>Lophotrochozoa</taxon>
        <taxon>Mollusca</taxon>
        <taxon>Gastropoda</taxon>
        <taxon>Heterobranchia</taxon>
        <taxon>Euthyneura</taxon>
        <taxon>Panpulmonata</taxon>
        <taxon>Sacoglossa</taxon>
        <taxon>Placobranchoidea</taxon>
        <taxon>Plakobranchidae</taxon>
        <taxon>Elysia</taxon>
    </lineage>
</organism>
<comment type="caution">
    <text evidence="2">The sequence shown here is derived from an EMBL/GenBank/DDBJ whole genome shotgun (WGS) entry which is preliminary data.</text>
</comment>
<dbReference type="OrthoDB" id="10529409at2759"/>
<reference evidence="2 3" key="1">
    <citation type="submission" date="2019-01" db="EMBL/GenBank/DDBJ databases">
        <title>A draft genome assembly of the solar-powered sea slug Elysia chlorotica.</title>
        <authorList>
            <person name="Cai H."/>
            <person name="Li Q."/>
            <person name="Fang X."/>
            <person name="Li J."/>
            <person name="Curtis N.E."/>
            <person name="Altenburger A."/>
            <person name="Shibata T."/>
            <person name="Feng M."/>
            <person name="Maeda T."/>
            <person name="Schwartz J.A."/>
            <person name="Shigenobu S."/>
            <person name="Lundholm N."/>
            <person name="Nishiyama T."/>
            <person name="Yang H."/>
            <person name="Hasebe M."/>
            <person name="Li S."/>
            <person name="Pierce S.K."/>
            <person name="Wang J."/>
        </authorList>
    </citation>
    <scope>NUCLEOTIDE SEQUENCE [LARGE SCALE GENOMIC DNA]</scope>
    <source>
        <strain evidence="2">EC2010</strain>
        <tissue evidence="2">Whole organism of an adult</tissue>
    </source>
</reference>
<feature type="signal peptide" evidence="1">
    <location>
        <begin position="1"/>
        <end position="19"/>
    </location>
</feature>
<feature type="chain" id="PRO_5018704117" description="Lipocalin/cytosolic fatty-acid binding domain-containing protein" evidence="1">
    <location>
        <begin position="20"/>
        <end position="179"/>
    </location>
</feature>
<name>A0A3S0ZR04_ELYCH</name>
<dbReference type="EMBL" id="RQTK01000230">
    <property type="protein sequence ID" value="RUS83804.1"/>
    <property type="molecule type" value="Genomic_DNA"/>
</dbReference>
<evidence type="ECO:0008006" key="4">
    <source>
        <dbReference type="Google" id="ProtNLM"/>
    </source>
</evidence>
<dbReference type="AlphaFoldDB" id="A0A3S0ZR04"/>
<sequence length="179" mass="19416">MKVPATAAALLACLGACLALDCGERKSFSAATFDAVNFAPGVSYHDVPNGIILYENLLDDLKTLWVRDADLFYVQGADGSCAKSDTPIGKIESVELLSSYVDRAGVSRTGLADVSERLVMRFLVNDATCFTEFTLNTNTNGFTWSFVHSDHKELTDADKAYVQAALQKFEEAECSPLNV</sequence>